<protein>
    <submittedName>
        <fullName evidence="2">MDS1 and EVI1 complex locus protein EVI1</fullName>
    </submittedName>
</protein>
<accession>A0A9W7WJC3</accession>
<dbReference type="InterPro" id="IPR046341">
    <property type="entry name" value="SET_dom_sf"/>
</dbReference>
<evidence type="ECO:0000313" key="2">
    <source>
        <dbReference type="EMBL" id="KAI7801120.1"/>
    </source>
</evidence>
<keyword evidence="3" id="KW-1185">Reference proteome</keyword>
<name>A0A9W7WJC3_TRIRA</name>
<comment type="caution">
    <text evidence="2">The sequence shown here is derived from an EMBL/GenBank/DDBJ whole genome shotgun (WGS) entry which is preliminary data.</text>
</comment>
<dbReference type="Gene3D" id="2.170.270.10">
    <property type="entry name" value="SET domain"/>
    <property type="match status" value="1"/>
</dbReference>
<feature type="region of interest" description="Disordered" evidence="1">
    <location>
        <begin position="136"/>
        <end position="158"/>
    </location>
</feature>
<dbReference type="AlphaFoldDB" id="A0A9W7WJC3"/>
<feature type="non-terminal residue" evidence="2">
    <location>
        <position position="197"/>
    </location>
</feature>
<evidence type="ECO:0000313" key="3">
    <source>
        <dbReference type="Proteomes" id="UP001059041"/>
    </source>
</evidence>
<reference evidence="2" key="1">
    <citation type="submission" date="2021-02" db="EMBL/GenBank/DDBJ databases">
        <title>Comparative genomics reveals that relaxation of natural selection precedes convergent phenotypic evolution of cavefish.</title>
        <authorList>
            <person name="Peng Z."/>
        </authorList>
    </citation>
    <scope>NUCLEOTIDE SEQUENCE</scope>
    <source>
        <tissue evidence="2">Muscle</tissue>
    </source>
</reference>
<organism evidence="2 3">
    <name type="scientific">Triplophysa rosa</name>
    <name type="common">Cave loach</name>
    <dbReference type="NCBI Taxonomy" id="992332"/>
    <lineage>
        <taxon>Eukaryota</taxon>
        <taxon>Metazoa</taxon>
        <taxon>Chordata</taxon>
        <taxon>Craniata</taxon>
        <taxon>Vertebrata</taxon>
        <taxon>Euteleostomi</taxon>
        <taxon>Actinopterygii</taxon>
        <taxon>Neopterygii</taxon>
        <taxon>Teleostei</taxon>
        <taxon>Ostariophysi</taxon>
        <taxon>Cypriniformes</taxon>
        <taxon>Nemacheilidae</taxon>
        <taxon>Triplophysa</taxon>
    </lineage>
</organism>
<sequence>QYNSSFVIKETITVYTSIFLLLVRTYTFRLKGDGEDFSLFSSDDLEEVGRASDADPSPLAAAKDLPSPGLSYEAVSPFAPSPFHPSFHTSMYLAGEGLESVPPDFEIRESGVSKGTLGVWARRHLEVGERLGPYEGPLRHRPESATQAWEVKDSARSTPHPTMALSIRYWSDYSHHSNPGHRTGQRSSVVLVGVSLG</sequence>
<evidence type="ECO:0000256" key="1">
    <source>
        <dbReference type="SAM" id="MobiDB-lite"/>
    </source>
</evidence>
<dbReference type="Proteomes" id="UP001059041">
    <property type="component" value="Linkage Group LG14"/>
</dbReference>
<gene>
    <name evidence="2" type="ORF">IRJ41_024747</name>
</gene>
<dbReference type="EMBL" id="JAFHDT010000014">
    <property type="protein sequence ID" value="KAI7801120.1"/>
    <property type="molecule type" value="Genomic_DNA"/>
</dbReference>
<proteinExistence type="predicted"/>